<dbReference type="AlphaFoldDB" id="U6M862"/>
<dbReference type="InterPro" id="IPR014729">
    <property type="entry name" value="Rossmann-like_a/b/a_fold"/>
</dbReference>
<reference evidence="16" key="1">
    <citation type="submission" date="2013-10" db="EMBL/GenBank/DDBJ databases">
        <title>Genomic analysis of the causative agents of coccidiosis in chickens.</title>
        <authorList>
            <person name="Reid A.J."/>
            <person name="Blake D."/>
            <person name="Billington K."/>
            <person name="Browne H."/>
            <person name="Dunn M."/>
            <person name="Hung S."/>
            <person name="Kawahara F."/>
            <person name="Miranda-Saavedra D."/>
            <person name="Mourier T."/>
            <person name="Nagra H."/>
            <person name="Otto T.D."/>
            <person name="Rawlings N."/>
            <person name="Sanchez A."/>
            <person name="Sanders M."/>
            <person name="Subramaniam C."/>
            <person name="Tay Y."/>
            <person name="Dear P."/>
            <person name="Doerig C."/>
            <person name="Gruber A."/>
            <person name="Parkinson J."/>
            <person name="Shirley M."/>
            <person name="Wan K.L."/>
            <person name="Berriman M."/>
            <person name="Tomley F."/>
            <person name="Pain A."/>
        </authorList>
    </citation>
    <scope>NUCLEOTIDE SEQUENCE [LARGE SCALE GENOMIC DNA]</scope>
    <source>
        <strain evidence="16">Weybridge</strain>
    </source>
</reference>
<dbReference type="Gene3D" id="3.90.1010.10">
    <property type="match status" value="1"/>
</dbReference>
<dbReference type="VEuPathDB" id="ToxoDB:EMWEY_00030170"/>
<dbReference type="Proteomes" id="UP000030763">
    <property type="component" value="Unassembled WGS sequence"/>
</dbReference>
<dbReference type="GO" id="GO:0005524">
    <property type="term" value="F:ATP binding"/>
    <property type="evidence" value="ECO:0007669"/>
    <property type="project" value="UniProtKB-KW"/>
</dbReference>
<dbReference type="InterPro" id="IPR046885">
    <property type="entry name" value="MnmA-like_C"/>
</dbReference>
<dbReference type="EMBL" id="HG721843">
    <property type="protein sequence ID" value="CDJ60402.1"/>
    <property type="molecule type" value="Genomic_DNA"/>
</dbReference>
<organism evidence="16 17">
    <name type="scientific">Eimeria maxima</name>
    <name type="common">Coccidian parasite</name>
    <dbReference type="NCBI Taxonomy" id="5804"/>
    <lineage>
        <taxon>Eukaryota</taxon>
        <taxon>Sar</taxon>
        <taxon>Alveolata</taxon>
        <taxon>Apicomplexa</taxon>
        <taxon>Conoidasida</taxon>
        <taxon>Coccidia</taxon>
        <taxon>Eucoccidiorida</taxon>
        <taxon>Eimeriorina</taxon>
        <taxon>Eimeriidae</taxon>
        <taxon>Eimeria</taxon>
    </lineage>
</organism>
<feature type="domain" description="tRNA-specific 2-thiouridylase MnmA-like C-terminal" evidence="14">
    <location>
        <begin position="950"/>
        <end position="987"/>
    </location>
</feature>
<comment type="function">
    <text evidence="1">Catalyzes the 2-thiolation of uridine at the wobble position (U34) of mitochondrial tRNA(Lys), tRNA(Glu) and tRNA(Gln). Required for the formation of 5-taurinomethyl-2-thiouridine (tm5s2U) of mitochondrial tRNA(Lys), tRNA(Glu), and tRNA(Gln) at the wobble position. ATP is required to activate the C2 atom of the wobble base.</text>
</comment>
<feature type="region of interest" description="Disordered" evidence="12">
    <location>
        <begin position="385"/>
        <end position="415"/>
    </location>
</feature>
<evidence type="ECO:0000256" key="9">
    <source>
        <dbReference type="ARBA" id="ARBA00022884"/>
    </source>
</evidence>
<reference evidence="16" key="2">
    <citation type="submission" date="2013-10" db="EMBL/GenBank/DDBJ databases">
        <authorList>
            <person name="Aslett M."/>
        </authorList>
    </citation>
    <scope>NUCLEOTIDE SEQUENCE [LARGE SCALE GENOMIC DNA]</scope>
    <source>
        <strain evidence="16">Weybridge</strain>
    </source>
</reference>
<keyword evidence="13" id="KW-0732">Signal</keyword>
<dbReference type="GO" id="GO:0061708">
    <property type="term" value="F:tRNA-5-taurinomethyluridine 2-sulfurtransferase"/>
    <property type="evidence" value="ECO:0007669"/>
    <property type="project" value="UniProtKB-EC"/>
</dbReference>
<keyword evidence="7" id="KW-0547">Nucleotide-binding</keyword>
<dbReference type="PANTHER" id="PTHR43052">
    <property type="match status" value="1"/>
</dbReference>
<keyword evidence="10" id="KW-1015">Disulfide bond</keyword>
<evidence type="ECO:0000256" key="13">
    <source>
        <dbReference type="SAM" id="SignalP"/>
    </source>
</evidence>
<keyword evidence="16" id="KW-0489">Methyltransferase</keyword>
<evidence type="ECO:0000313" key="17">
    <source>
        <dbReference type="Proteomes" id="UP000030763"/>
    </source>
</evidence>
<dbReference type="SUPFAM" id="SSF52402">
    <property type="entry name" value="Adenine nucleotide alpha hydrolases-like"/>
    <property type="match status" value="1"/>
</dbReference>
<keyword evidence="5 16" id="KW-0808">Transferase</keyword>
<evidence type="ECO:0000256" key="12">
    <source>
        <dbReference type="SAM" id="MobiDB-lite"/>
    </source>
</evidence>
<dbReference type="Gene3D" id="2.40.30.10">
    <property type="entry name" value="Translation factors"/>
    <property type="match status" value="1"/>
</dbReference>
<dbReference type="Gene3D" id="2.30.30.280">
    <property type="entry name" value="Adenine nucleotide alpha hydrolases-like domains"/>
    <property type="match status" value="1"/>
</dbReference>
<dbReference type="Pfam" id="PF20259">
    <property type="entry name" value="tRNA_Me_trans_M"/>
    <property type="match status" value="1"/>
</dbReference>
<dbReference type="Gene3D" id="3.40.50.620">
    <property type="entry name" value="HUPs"/>
    <property type="match status" value="1"/>
</dbReference>
<dbReference type="CDD" id="cd01998">
    <property type="entry name" value="MnmA_TRMU-like"/>
    <property type="match status" value="1"/>
</dbReference>
<name>U6M862_EIMMA</name>
<feature type="chain" id="PRO_5004675804" description="tRNA-5-taurinomethyluridine 2-sulfurtransferase" evidence="13">
    <location>
        <begin position="20"/>
        <end position="1004"/>
    </location>
</feature>
<evidence type="ECO:0000256" key="11">
    <source>
        <dbReference type="ARBA" id="ARBA00049564"/>
    </source>
</evidence>
<evidence type="ECO:0000256" key="4">
    <source>
        <dbReference type="ARBA" id="ARBA00022555"/>
    </source>
</evidence>
<evidence type="ECO:0000256" key="6">
    <source>
        <dbReference type="ARBA" id="ARBA00022694"/>
    </source>
</evidence>
<dbReference type="GeneID" id="25337003"/>
<feature type="signal peptide" evidence="13">
    <location>
        <begin position="1"/>
        <end position="19"/>
    </location>
</feature>
<dbReference type="InterPro" id="IPR051305">
    <property type="entry name" value="tRNA_2-thiouridylase_MnmA"/>
</dbReference>
<evidence type="ECO:0000256" key="3">
    <source>
        <dbReference type="ARBA" id="ARBA00011953"/>
    </source>
</evidence>
<dbReference type="RefSeq" id="XP_013337052.1">
    <property type="nucleotide sequence ID" value="XM_013481598.1"/>
</dbReference>
<comment type="similarity">
    <text evidence="2">Belongs to the MnmA/TRMU family.</text>
</comment>
<dbReference type="GO" id="GO:0032259">
    <property type="term" value="P:methylation"/>
    <property type="evidence" value="ECO:0007669"/>
    <property type="project" value="UniProtKB-KW"/>
</dbReference>
<dbReference type="EC" id="2.8.1.14" evidence="3"/>
<sequence length="1004" mass="106769">MLGLLILCFAILGLPFSVPLRVRSDAFLSPRLLLPAFHWGPTRPFQQADEGARIPTVAHCALALSWLLRWPLSSQCCCALRDRGLRGPYCSFQKSQERPAPNIKAMNAKFLTYGTKHSGSAIGAAEQLPFSPNPPSLPECDLWHPLKCTRVFEAARRWINASRPLREAVTAEARLRMLMQLAAEGPAHEGPSKLAELPPHSGIQRAVGIGAAASAALEAEPGQPETAFISPLSAGVTLLDAWRPVSGCAAAATVRVALQLPVKHQCNGISRSVEGCSMGSRRSSSLCCTAGELGAKVYVYGKSDSLVVGGLLQLLTRSLSGGPPCGAFFLASLGPSRLLRRCNVLDSLPDFRIRGFREAVELISQSTRELLLHWTRCEMVSTQGEGCPDSGGIGGRGPAEVSASPVTAGKAQTESPTTAAATATALVATASTPPPTGDLSDPFTLSLENTEAHLAQHGESAMLVEISRAALPLGGGVGSEVHVLVSGGVDSAVSLLLMREWGFRPKPVFLKVWAPEAAQMKGQLHTQHHNRTLSFAAAAAAAAASCPWREDAEAAASVAAAAGLPLEVLPMQQQYWDRVITTFVEGARAGLTLNPDWSCNSLVKFGAFVETLGDRDFHHVVSGHYARIQMDRGAPRLLRGRDLTKDQSYFLSGLSVHQLSRCLFPVGALMKTQVRKLAAEWNLPSSQRPDSQGLCFLGPLPVGQFLMHLLGEKEGPIFHFPSGALVGHHKGLWAFTAGQQKGVLPLLDPRLCRRCVGAAGGPPTLSGPWSVVGKVPEANALFVISKEEERAAEECVRNLSVAARSSRKCSGGSLLEAAAKTDRRALLALRLRQLRTCLRVENIRWFREEAPSEFAGSIAAPETSYRDSVAAAVAADAVAAASEGDPVLLGKPANGNSKKDANQNLRLVVQVRHSAGFHGVAKHKFKILWTSKCPSQGRLGRLSGDSSCSSASHNDAELLLEQPDVGLAPGQIAAFYRGDECVGSARISSLQGLPVLKAILGMAN</sequence>
<evidence type="ECO:0000256" key="1">
    <source>
        <dbReference type="ARBA" id="ARBA00003986"/>
    </source>
</evidence>
<evidence type="ECO:0000256" key="10">
    <source>
        <dbReference type="ARBA" id="ARBA00023157"/>
    </source>
</evidence>
<dbReference type="InterPro" id="IPR023382">
    <property type="entry name" value="MnmA-like_central_sf"/>
</dbReference>
<dbReference type="Pfam" id="PF20258">
    <property type="entry name" value="tRNA_Me_trans_C"/>
    <property type="match status" value="1"/>
</dbReference>
<feature type="domain" description="tRNA-specific 2-thiouridylase MnmA-like central" evidence="15">
    <location>
        <begin position="704"/>
        <end position="783"/>
    </location>
</feature>
<evidence type="ECO:0000256" key="8">
    <source>
        <dbReference type="ARBA" id="ARBA00022840"/>
    </source>
</evidence>
<gene>
    <name evidence="16" type="ORF">EMWEY_00030170</name>
</gene>
<proteinExistence type="inferred from homology"/>
<dbReference type="PANTHER" id="PTHR43052:SF1">
    <property type="entry name" value="TRNA-5-TAURINOMETHYLURIDINE 2-SULFURTRANSFERASE"/>
    <property type="match status" value="1"/>
</dbReference>
<keyword evidence="6" id="KW-0819">tRNA processing</keyword>
<evidence type="ECO:0000259" key="15">
    <source>
        <dbReference type="Pfam" id="PF20259"/>
    </source>
</evidence>
<protein>
    <recommendedName>
        <fullName evidence="3">tRNA-5-taurinomethyluridine 2-sulfurtransferase</fullName>
        <ecNumber evidence="3">2.8.1.14</ecNumber>
    </recommendedName>
</protein>
<evidence type="ECO:0000256" key="5">
    <source>
        <dbReference type="ARBA" id="ARBA00022679"/>
    </source>
</evidence>
<accession>U6M862</accession>
<keyword evidence="9" id="KW-0694">RNA-binding</keyword>
<dbReference type="GO" id="GO:0000049">
    <property type="term" value="F:tRNA binding"/>
    <property type="evidence" value="ECO:0007669"/>
    <property type="project" value="UniProtKB-KW"/>
</dbReference>
<keyword evidence="4" id="KW-0820">tRNA-binding</keyword>
<dbReference type="InterPro" id="IPR046884">
    <property type="entry name" value="MnmA-like_central"/>
</dbReference>
<keyword evidence="8" id="KW-0067">ATP-binding</keyword>
<dbReference type="GO" id="GO:0008033">
    <property type="term" value="P:tRNA processing"/>
    <property type="evidence" value="ECO:0007669"/>
    <property type="project" value="UniProtKB-KW"/>
</dbReference>
<evidence type="ECO:0000256" key="7">
    <source>
        <dbReference type="ARBA" id="ARBA00022741"/>
    </source>
</evidence>
<dbReference type="OrthoDB" id="3685at2759"/>
<comment type="catalytic activity">
    <reaction evidence="11">
        <text>5-taurinomethyluridine(34) in tRNA + S-sulfanyl-L-cysteinyl-[protein] + AH2 + ATP = 5-taurinomethyl-2-thiouridine(34) in tRNA + L-cysteinyl-[protein] + A + AMP + diphosphate + H(+)</text>
        <dbReference type="Rhea" id="RHEA:47040"/>
        <dbReference type="Rhea" id="RHEA-COMP:10131"/>
        <dbReference type="Rhea" id="RHEA-COMP:11726"/>
        <dbReference type="Rhea" id="RHEA-COMP:11732"/>
        <dbReference type="Rhea" id="RHEA-COMP:11733"/>
        <dbReference type="ChEBI" id="CHEBI:13193"/>
        <dbReference type="ChEBI" id="CHEBI:15378"/>
        <dbReference type="ChEBI" id="CHEBI:17499"/>
        <dbReference type="ChEBI" id="CHEBI:29950"/>
        <dbReference type="ChEBI" id="CHEBI:30616"/>
        <dbReference type="ChEBI" id="CHEBI:33019"/>
        <dbReference type="ChEBI" id="CHEBI:61963"/>
        <dbReference type="ChEBI" id="CHEBI:87171"/>
        <dbReference type="ChEBI" id="CHEBI:87172"/>
        <dbReference type="ChEBI" id="CHEBI:456215"/>
        <dbReference type="EC" id="2.8.1.14"/>
    </reaction>
</comment>
<evidence type="ECO:0000313" key="16">
    <source>
        <dbReference type="EMBL" id="CDJ60402.1"/>
    </source>
</evidence>
<evidence type="ECO:0000256" key="2">
    <source>
        <dbReference type="ARBA" id="ARBA00006191"/>
    </source>
</evidence>
<dbReference type="GO" id="GO:0008168">
    <property type="term" value="F:methyltransferase activity"/>
    <property type="evidence" value="ECO:0007669"/>
    <property type="project" value="UniProtKB-KW"/>
</dbReference>
<keyword evidence="17" id="KW-1185">Reference proteome</keyword>
<evidence type="ECO:0000259" key="14">
    <source>
        <dbReference type="Pfam" id="PF20258"/>
    </source>
</evidence>
<dbReference type="OMA" id="KVWAPEA"/>
<dbReference type="Pfam" id="PF03054">
    <property type="entry name" value="tRNA_Me_trans"/>
    <property type="match status" value="1"/>
</dbReference>
<dbReference type="InterPro" id="IPR004506">
    <property type="entry name" value="MnmA-like"/>
</dbReference>